<feature type="region of interest" description="Disordered" evidence="1">
    <location>
        <begin position="133"/>
        <end position="172"/>
    </location>
</feature>
<evidence type="ECO:0000256" key="1">
    <source>
        <dbReference type="SAM" id="MobiDB-lite"/>
    </source>
</evidence>
<evidence type="ECO:0000256" key="2">
    <source>
        <dbReference type="SAM" id="SignalP"/>
    </source>
</evidence>
<evidence type="ECO:0000313" key="3">
    <source>
        <dbReference type="EMBL" id="QQY96575.1"/>
    </source>
</evidence>
<dbReference type="EMBL" id="MW082607">
    <property type="protein sequence ID" value="QQY96575.1"/>
    <property type="molecule type" value="mRNA"/>
</dbReference>
<organism evidence="3">
    <name type="scientific">Ixodes ricinus</name>
    <name type="common">Common tick</name>
    <name type="synonym">Acarus ricinus</name>
    <dbReference type="NCBI Taxonomy" id="34613"/>
    <lineage>
        <taxon>Eukaryota</taxon>
        <taxon>Metazoa</taxon>
        <taxon>Ecdysozoa</taxon>
        <taxon>Arthropoda</taxon>
        <taxon>Chelicerata</taxon>
        <taxon>Arachnida</taxon>
        <taxon>Acari</taxon>
        <taxon>Parasitiformes</taxon>
        <taxon>Ixodida</taxon>
        <taxon>Ixodoidea</taxon>
        <taxon>Ixodidae</taxon>
        <taxon>Ixodinae</taxon>
        <taxon>Ixodes</taxon>
    </lineage>
</organism>
<dbReference type="AlphaFoldDB" id="A0A7U1BCD5"/>
<reference evidence="3" key="1">
    <citation type="journal article" date="2021" name="Pathogens">
        <title>Enlisting the Ixodes scapularis Embryonic ISE6 Cell Line to Investigate the Neuronal Basis of Tick-Pathogen Interactions.</title>
        <authorList>
            <person name="Mateos-Hernandez L."/>
            <person name="Pipova N."/>
            <person name="Allain E."/>
            <person name="Henry C."/>
            <person name="Rouxel C."/>
            <person name="Lagree A.C."/>
            <person name="Haddad N."/>
            <person name="Boulouis H.J."/>
            <person name="Valdes J.J."/>
            <person name="Alberdi P."/>
            <person name="de la Fuente J."/>
            <person name="Cabezas-Cruz A."/>
            <person name="Simo L."/>
        </authorList>
    </citation>
    <scope>NUCLEOTIDE SEQUENCE</scope>
</reference>
<feature type="signal peptide" evidence="2">
    <location>
        <begin position="1"/>
        <end position="25"/>
    </location>
</feature>
<accession>A0A7U1BCD5</accession>
<sequence>MDHPEMKVLALWSLVLLLTLSSVRTASFQSSEVGNELQSPEVGEVSLVEKLGWDGGLDGGDDLEIAAAADDEKRAFHAMRGKKDDPSLDWDEADKRAFHAMRGRRLLAPASVDSFIAQLRRAVLQGKRGSGFFGMRGKRMSRTPNKEHPRSTFVATRGRRSVLSEAESRPYY</sequence>
<gene>
    <name evidence="3" type="primary">TRP</name>
</gene>
<protein>
    <submittedName>
        <fullName evidence="3">Tachykinin-related peptide</fullName>
    </submittedName>
</protein>
<proteinExistence type="evidence at transcript level"/>
<feature type="chain" id="PRO_5031332403" evidence="2">
    <location>
        <begin position="26"/>
        <end position="172"/>
    </location>
</feature>
<keyword evidence="2" id="KW-0732">Signal</keyword>
<name>A0A7U1BCD5_IXORI</name>